<dbReference type="VEuPathDB" id="TrichDB:TVAG_465880"/>
<dbReference type="PANTHER" id="PTHR24159">
    <property type="match status" value="1"/>
</dbReference>
<dbReference type="SMR" id="A2EX69"/>
<dbReference type="KEGG" id="tva:4760568"/>
<evidence type="ECO:0000313" key="1">
    <source>
        <dbReference type="EMBL" id="EAY02728.1"/>
    </source>
</evidence>
<evidence type="ECO:0008006" key="3">
    <source>
        <dbReference type="Google" id="ProtNLM"/>
    </source>
</evidence>
<dbReference type="VEuPathDB" id="TrichDB:TVAGG3_0503670"/>
<dbReference type="AlphaFoldDB" id="A2EX69"/>
<protein>
    <recommendedName>
        <fullName evidence="3">DUF3447 domain-containing protein</fullName>
    </recommendedName>
</protein>
<name>A2EX69_TRIV3</name>
<dbReference type="Proteomes" id="UP000001542">
    <property type="component" value="Unassembled WGS sequence"/>
</dbReference>
<dbReference type="Gene3D" id="1.25.40.20">
    <property type="entry name" value="Ankyrin repeat-containing domain"/>
    <property type="match status" value="1"/>
</dbReference>
<proteinExistence type="predicted"/>
<sequence length="222" mass="26124">MALYLIDIFSKIRFKEIKLFSELYQKISNAFSYIYEPKNKRLATILHYQGFKFENFEPKMKEEKILNLYSTESPLYYIAWDKVDDLKSKFPNLDINKKIDYEITPLDCSIKYGSELCFIYLKNLGAKYTKDSEEYGVQGGNKEIFMQMIEDGKSFDSMINIALGYRNYDIAEYLISNFGQTPDSIAESMHFGNYEIASYLFSNGEDINKIYNLFHFIFIIVL</sequence>
<dbReference type="InterPro" id="IPR036770">
    <property type="entry name" value="Ankyrin_rpt-contain_sf"/>
</dbReference>
<reference evidence="1" key="2">
    <citation type="journal article" date="2007" name="Science">
        <title>Draft genome sequence of the sexually transmitted pathogen Trichomonas vaginalis.</title>
        <authorList>
            <person name="Carlton J.M."/>
            <person name="Hirt R.P."/>
            <person name="Silva J.C."/>
            <person name="Delcher A.L."/>
            <person name="Schatz M."/>
            <person name="Zhao Q."/>
            <person name="Wortman J.R."/>
            <person name="Bidwell S.L."/>
            <person name="Alsmark U.C.M."/>
            <person name="Besteiro S."/>
            <person name="Sicheritz-Ponten T."/>
            <person name="Noel C.J."/>
            <person name="Dacks J.B."/>
            <person name="Foster P.G."/>
            <person name="Simillion C."/>
            <person name="Van de Peer Y."/>
            <person name="Miranda-Saavedra D."/>
            <person name="Barton G.J."/>
            <person name="Westrop G.D."/>
            <person name="Mueller S."/>
            <person name="Dessi D."/>
            <person name="Fiori P.L."/>
            <person name="Ren Q."/>
            <person name="Paulsen I."/>
            <person name="Zhang H."/>
            <person name="Bastida-Corcuera F.D."/>
            <person name="Simoes-Barbosa A."/>
            <person name="Brown M.T."/>
            <person name="Hayes R.D."/>
            <person name="Mukherjee M."/>
            <person name="Okumura C.Y."/>
            <person name="Schneider R."/>
            <person name="Smith A.J."/>
            <person name="Vanacova S."/>
            <person name="Villalvazo M."/>
            <person name="Haas B.J."/>
            <person name="Pertea M."/>
            <person name="Feldblyum T.V."/>
            <person name="Utterback T.R."/>
            <person name="Shu C.L."/>
            <person name="Osoegawa K."/>
            <person name="de Jong P.J."/>
            <person name="Hrdy I."/>
            <person name="Horvathova L."/>
            <person name="Zubacova Z."/>
            <person name="Dolezal P."/>
            <person name="Malik S.B."/>
            <person name="Logsdon J.M. Jr."/>
            <person name="Henze K."/>
            <person name="Gupta A."/>
            <person name="Wang C.C."/>
            <person name="Dunne R.L."/>
            <person name="Upcroft J.A."/>
            <person name="Upcroft P."/>
            <person name="White O."/>
            <person name="Salzberg S.L."/>
            <person name="Tang P."/>
            <person name="Chiu C.-H."/>
            <person name="Lee Y.-S."/>
            <person name="Embley T.M."/>
            <person name="Coombs G.H."/>
            <person name="Mottram J.C."/>
            <person name="Tachezy J."/>
            <person name="Fraser-Liggett C.M."/>
            <person name="Johnson P.J."/>
        </authorList>
    </citation>
    <scope>NUCLEOTIDE SEQUENCE [LARGE SCALE GENOMIC DNA]</scope>
    <source>
        <strain evidence="1">G3</strain>
    </source>
</reference>
<dbReference type="InParanoid" id="A2EX69"/>
<dbReference type="RefSeq" id="XP_001314951.1">
    <property type="nucleotide sequence ID" value="XM_001314916.1"/>
</dbReference>
<accession>A2EX69</accession>
<evidence type="ECO:0000313" key="2">
    <source>
        <dbReference type="Proteomes" id="UP000001542"/>
    </source>
</evidence>
<dbReference type="SUPFAM" id="SSF48403">
    <property type="entry name" value="Ankyrin repeat"/>
    <property type="match status" value="1"/>
</dbReference>
<keyword evidence="2" id="KW-1185">Reference proteome</keyword>
<dbReference type="PANTHER" id="PTHR24159:SF5">
    <property type="entry name" value="ANK_REP_REGION DOMAIN-CONTAINING PROTEIN"/>
    <property type="match status" value="1"/>
</dbReference>
<organism evidence="1 2">
    <name type="scientific">Trichomonas vaginalis (strain ATCC PRA-98 / G3)</name>
    <dbReference type="NCBI Taxonomy" id="412133"/>
    <lineage>
        <taxon>Eukaryota</taxon>
        <taxon>Metamonada</taxon>
        <taxon>Parabasalia</taxon>
        <taxon>Trichomonadida</taxon>
        <taxon>Trichomonadidae</taxon>
        <taxon>Trichomonas</taxon>
    </lineage>
</organism>
<gene>
    <name evidence="1" type="ORF">TVAG_465880</name>
</gene>
<reference evidence="1" key="1">
    <citation type="submission" date="2006-10" db="EMBL/GenBank/DDBJ databases">
        <authorList>
            <person name="Amadeo P."/>
            <person name="Zhao Q."/>
            <person name="Wortman J."/>
            <person name="Fraser-Liggett C."/>
            <person name="Carlton J."/>
        </authorList>
    </citation>
    <scope>NUCLEOTIDE SEQUENCE</scope>
    <source>
        <strain evidence="1">G3</strain>
    </source>
</reference>
<dbReference type="EMBL" id="DS113526">
    <property type="protein sequence ID" value="EAY02728.1"/>
    <property type="molecule type" value="Genomic_DNA"/>
</dbReference>